<dbReference type="AlphaFoldDB" id="A0A3S5CJL0"/>
<proteinExistence type="predicted"/>
<accession>A0A3S5CJL0</accession>
<organism evidence="1 2">
    <name type="scientific">Protopolystoma xenopodis</name>
    <dbReference type="NCBI Taxonomy" id="117903"/>
    <lineage>
        <taxon>Eukaryota</taxon>
        <taxon>Metazoa</taxon>
        <taxon>Spiralia</taxon>
        <taxon>Lophotrochozoa</taxon>
        <taxon>Platyhelminthes</taxon>
        <taxon>Monogenea</taxon>
        <taxon>Polyopisthocotylea</taxon>
        <taxon>Polystomatidea</taxon>
        <taxon>Polystomatidae</taxon>
        <taxon>Protopolystoma</taxon>
    </lineage>
</organism>
<name>A0A3S5CJL0_9PLAT</name>
<dbReference type="EMBL" id="CAAALY010082410">
    <property type="protein sequence ID" value="VEL26752.1"/>
    <property type="molecule type" value="Genomic_DNA"/>
</dbReference>
<evidence type="ECO:0000313" key="1">
    <source>
        <dbReference type="EMBL" id="VEL26752.1"/>
    </source>
</evidence>
<sequence length="80" mass="8461">MASDLLPHGWSSALPDGLTGVDLLKCRQVPSSSPIPTDSEEVIDLSSFSSGHSSSSPIVRMSRQPVIVYHNCITILPGKG</sequence>
<evidence type="ECO:0000313" key="2">
    <source>
        <dbReference type="Proteomes" id="UP000784294"/>
    </source>
</evidence>
<dbReference type="Proteomes" id="UP000784294">
    <property type="component" value="Unassembled WGS sequence"/>
</dbReference>
<protein>
    <submittedName>
        <fullName evidence="1">Uncharacterized protein</fullName>
    </submittedName>
</protein>
<reference evidence="1" key="1">
    <citation type="submission" date="2018-11" db="EMBL/GenBank/DDBJ databases">
        <authorList>
            <consortium name="Pathogen Informatics"/>
        </authorList>
    </citation>
    <scope>NUCLEOTIDE SEQUENCE</scope>
</reference>
<gene>
    <name evidence="1" type="ORF">PXEA_LOCUS20192</name>
</gene>
<comment type="caution">
    <text evidence="1">The sequence shown here is derived from an EMBL/GenBank/DDBJ whole genome shotgun (WGS) entry which is preliminary data.</text>
</comment>
<keyword evidence="2" id="KW-1185">Reference proteome</keyword>